<dbReference type="Proteomes" id="UP001449657">
    <property type="component" value="Chromosome"/>
</dbReference>
<gene>
    <name evidence="2" type="ORF">WJU22_06915</name>
</gene>
<evidence type="ECO:0008006" key="4">
    <source>
        <dbReference type="Google" id="ProtNLM"/>
    </source>
</evidence>
<keyword evidence="1" id="KW-0472">Membrane</keyword>
<dbReference type="PANTHER" id="PTHR32309:SF31">
    <property type="entry name" value="CAPSULAR EXOPOLYSACCHARIDE FAMILY"/>
    <property type="match status" value="1"/>
</dbReference>
<keyword evidence="1" id="KW-1133">Transmembrane helix</keyword>
<organism evidence="2 3">
    <name type="scientific">Chitinophaga caseinilytica</name>
    <dbReference type="NCBI Taxonomy" id="2267521"/>
    <lineage>
        <taxon>Bacteria</taxon>
        <taxon>Pseudomonadati</taxon>
        <taxon>Bacteroidota</taxon>
        <taxon>Chitinophagia</taxon>
        <taxon>Chitinophagales</taxon>
        <taxon>Chitinophagaceae</taxon>
        <taxon>Chitinophaga</taxon>
    </lineage>
</organism>
<evidence type="ECO:0000313" key="3">
    <source>
        <dbReference type="Proteomes" id="UP001449657"/>
    </source>
</evidence>
<evidence type="ECO:0000313" key="2">
    <source>
        <dbReference type="EMBL" id="WZN47906.1"/>
    </source>
</evidence>
<protein>
    <recommendedName>
        <fullName evidence="4">Lipopolysaccharide biosynthesis protein</fullName>
    </recommendedName>
</protein>
<dbReference type="RefSeq" id="WP_341842516.1">
    <property type="nucleotide sequence ID" value="NZ_CP149792.1"/>
</dbReference>
<evidence type="ECO:0000256" key="1">
    <source>
        <dbReference type="SAM" id="Phobius"/>
    </source>
</evidence>
<feature type="transmembrane region" description="Helical" evidence="1">
    <location>
        <begin position="329"/>
        <end position="347"/>
    </location>
</feature>
<dbReference type="EMBL" id="CP150096">
    <property type="protein sequence ID" value="WZN47906.1"/>
    <property type="molecule type" value="Genomic_DNA"/>
</dbReference>
<proteinExistence type="predicted"/>
<feature type="transmembrane region" description="Helical" evidence="1">
    <location>
        <begin position="32"/>
        <end position="52"/>
    </location>
</feature>
<keyword evidence="1" id="KW-0812">Transmembrane</keyword>
<dbReference type="PANTHER" id="PTHR32309">
    <property type="entry name" value="TYROSINE-PROTEIN KINASE"/>
    <property type="match status" value="1"/>
</dbReference>
<dbReference type="InterPro" id="IPR050445">
    <property type="entry name" value="Bact_polysacc_biosynth/exp"/>
</dbReference>
<sequence>MESTQSPKKDEISIKEVVLLGRDWFRYFLRKWPVIVICGLVGGGLGFTFAFFKKTSYVSRLTFVLEDNKSNSLGAYAGLASQFGIDLSGASSSGIFSGDNIMEFLKSRLMVQKVLLSGMNDSNGKQVSLADHYIDVQEYRKGWAKVPELANFTIPAGMSMTKLTLQQDSILGVVYKQIMQTELEISKPDKKLGFFEVRYISESERFSKVFTERLVEEATTFYVNAKTKRLQAIIDKLQMKADSIEQLLDKSTYNMARQQDLNRNPARSLALVGMEIQGRDKMILQTAYGEVLKSLETTRMVMVQESPLIQIVDTPILPLEKKKLGKLKGLVAGGLIGGILCLLYLFFRRSYKKMMTEN</sequence>
<accession>A0ABZ2ZB20</accession>
<reference evidence="2 3" key="1">
    <citation type="submission" date="2024-03" db="EMBL/GenBank/DDBJ databases">
        <title>Chitinophaga caseinilytica sp. nov., a casein hydrolysing bacterium isolated from forest soil.</title>
        <authorList>
            <person name="Lee D.S."/>
            <person name="Han D.M."/>
            <person name="Baek J.H."/>
            <person name="Choi D.G."/>
            <person name="Jeon J.H."/>
            <person name="Jeon C.O."/>
        </authorList>
    </citation>
    <scope>NUCLEOTIDE SEQUENCE [LARGE SCALE GENOMIC DNA]</scope>
    <source>
        <strain evidence="2 3">KACC 19118</strain>
    </source>
</reference>
<name>A0ABZ2ZB20_9BACT</name>
<keyword evidence="3" id="KW-1185">Reference proteome</keyword>